<keyword evidence="5" id="KW-0067">ATP-binding</keyword>
<dbReference type="Proteomes" id="UP000549394">
    <property type="component" value="Unassembled WGS sequence"/>
</dbReference>
<comment type="caution">
    <text evidence="7">The sequence shown here is derived from an EMBL/GenBank/DDBJ whole genome shotgun (WGS) entry which is preliminary data.</text>
</comment>
<keyword evidence="4" id="KW-0547">Nucleotide-binding</keyword>
<dbReference type="InterPro" id="IPR004344">
    <property type="entry name" value="TTL/TTLL_fam"/>
</dbReference>
<dbReference type="GO" id="GO:0070736">
    <property type="term" value="F:protein-glycine ligase activity, initiating"/>
    <property type="evidence" value="ECO:0007669"/>
    <property type="project" value="TreeGrafter"/>
</dbReference>
<feature type="compositionally biased region" description="Basic and acidic residues" evidence="6">
    <location>
        <begin position="830"/>
        <end position="878"/>
    </location>
</feature>
<dbReference type="PROSITE" id="PS51221">
    <property type="entry name" value="TTL"/>
    <property type="match status" value="1"/>
</dbReference>
<evidence type="ECO:0000256" key="6">
    <source>
        <dbReference type="SAM" id="MobiDB-lite"/>
    </source>
</evidence>
<feature type="compositionally biased region" description="Basic and acidic residues" evidence="6">
    <location>
        <begin position="425"/>
        <end position="439"/>
    </location>
</feature>
<evidence type="ECO:0000313" key="7">
    <source>
        <dbReference type="EMBL" id="CAD5118598.1"/>
    </source>
</evidence>
<reference evidence="7 8" key="1">
    <citation type="submission" date="2020-08" db="EMBL/GenBank/DDBJ databases">
        <authorList>
            <person name="Hejnol A."/>
        </authorList>
    </citation>
    <scope>NUCLEOTIDE SEQUENCE [LARGE SCALE GENOMIC DNA]</scope>
</reference>
<dbReference type="SUPFAM" id="SSF56059">
    <property type="entry name" value="Glutathione synthetase ATP-binding domain-like"/>
    <property type="match status" value="1"/>
</dbReference>
<feature type="region of interest" description="Disordered" evidence="6">
    <location>
        <begin position="819"/>
        <end position="913"/>
    </location>
</feature>
<evidence type="ECO:0000256" key="3">
    <source>
        <dbReference type="ARBA" id="ARBA00022598"/>
    </source>
</evidence>
<dbReference type="InterPro" id="IPR051437">
    <property type="entry name" value="TTLL_monoglycylase"/>
</dbReference>
<evidence type="ECO:0000256" key="4">
    <source>
        <dbReference type="ARBA" id="ARBA00022741"/>
    </source>
</evidence>
<dbReference type="OrthoDB" id="202825at2759"/>
<feature type="compositionally biased region" description="Low complexity" evidence="6">
    <location>
        <begin position="880"/>
        <end position="894"/>
    </location>
</feature>
<keyword evidence="8" id="KW-1185">Reference proteome</keyword>
<dbReference type="GO" id="GO:0005930">
    <property type="term" value="C:axoneme"/>
    <property type="evidence" value="ECO:0007669"/>
    <property type="project" value="TreeGrafter"/>
</dbReference>
<protein>
    <submittedName>
        <fullName evidence="7">DgyrCDS7284</fullName>
    </submittedName>
</protein>
<dbReference type="GO" id="GO:0015630">
    <property type="term" value="C:microtubule cytoskeleton"/>
    <property type="evidence" value="ECO:0007669"/>
    <property type="project" value="TreeGrafter"/>
</dbReference>
<accession>A0A7I8VVJ5</accession>
<name>A0A7I8VVJ5_9ANNE</name>
<dbReference type="PANTHER" id="PTHR45870">
    <property type="entry name" value="TUBULIN MONOGLYCYLASE TTLL3"/>
    <property type="match status" value="1"/>
</dbReference>
<dbReference type="GO" id="GO:0003341">
    <property type="term" value="P:cilium movement"/>
    <property type="evidence" value="ECO:0007669"/>
    <property type="project" value="TreeGrafter"/>
</dbReference>
<dbReference type="GO" id="GO:0060271">
    <property type="term" value="P:cilium assembly"/>
    <property type="evidence" value="ECO:0007669"/>
    <property type="project" value="TreeGrafter"/>
</dbReference>
<dbReference type="PANTHER" id="PTHR45870:SF2">
    <property type="entry name" value="TUBULIN MONOGLYCYLASE TTLL3"/>
    <property type="match status" value="1"/>
</dbReference>
<dbReference type="GO" id="GO:0005524">
    <property type="term" value="F:ATP binding"/>
    <property type="evidence" value="ECO:0007669"/>
    <property type="project" value="UniProtKB-KW"/>
</dbReference>
<feature type="region of interest" description="Disordered" evidence="6">
    <location>
        <begin position="420"/>
        <end position="456"/>
    </location>
</feature>
<dbReference type="AlphaFoldDB" id="A0A7I8VVJ5"/>
<keyword evidence="3" id="KW-0436">Ligase</keyword>
<sequence>MAATAASPDMKTETTPELGLPYSRHYAQKIRDLGQSSKDTWINKLFNHIWKPGGGGTPEKDRKDKEKVFLSLPSKSAPIRPTSAVSKLSLPPELANSPYLQQIRDHRIEIKADKPKRKNDLPEKTKVKTVAKKLELSAPVIKKSMVDSPLVDSIKHSKKMPSLPTEIERRAKSMTKRALKNQKIFFVEGPYPVDVFVRASLRKRGWVEKFTSQRMMQQINYKSNNNLKLGCETDEDFLSIQNQNLPPAWEEENGVYALAARIIRSVPPRFVWACKSRVCEMVVRHEQLVNHFQKGRYFSSKVGLTNSLKDLVWINSVDSQSFFPRSYILNDDDKEDLVDDFRITSCICMLKCILRFYCQDRRSSETSLRRENSKYEEVRHVDLEPFSTEDTKLKISSPRVELTKNPIKETDTSSICNVEEDEVKEPDREVAASPEDRQKTLPNLSETRKPKTGGQIPQQAVELALQYLQNYCRSKNHDDVEQNLSNKNLTKSQWNNLLDWSYRVQIEGAIVPVTESILKEIGDVLKKFKKIWPQFELDGSKNIWIIKPGDKSKGIGIEFTSKLSDMLKYVNNSTTSGTYVVQKYVETPLLIHGCKFDMRQWFLVTDWNPLTVWFYADSYLRICSQPYDSENMHESIHLSNVAVQQFYENSRDRSKNLPENNFMSSTSFKEYLTHIGHTEAWDNIVFPGMKKAVINCLMATQDVPEMRKSAFELYGADFILDEDFKPWLLEINSSPGMAPTCLEKMRLCQSVIDDTIKVVIDKREDKNCSTGKFELAFRDQYVCQPRCVDPKMSLAGQKIRRIDLSRYMAFDAYFTKKEKQKEERHKKKKDQLETTDQKPSEKIIEEKEEKEEKVTPSPREVKESNSSEERGRREEKILKSVRTSSPSKSVPPTTLMREKQLAQIYATSPTRKP</sequence>
<evidence type="ECO:0000313" key="8">
    <source>
        <dbReference type="Proteomes" id="UP000549394"/>
    </source>
</evidence>
<keyword evidence="2" id="KW-0963">Cytoplasm</keyword>
<comment type="subcellular location">
    <subcellularLocation>
        <location evidence="1">Cytoplasm</location>
    </subcellularLocation>
</comment>
<dbReference type="Gene3D" id="3.30.470.20">
    <property type="entry name" value="ATP-grasp fold, B domain"/>
    <property type="match status" value="1"/>
</dbReference>
<feature type="region of interest" description="Disordered" evidence="6">
    <location>
        <begin position="1"/>
        <end position="21"/>
    </location>
</feature>
<dbReference type="Pfam" id="PF03133">
    <property type="entry name" value="TTL"/>
    <property type="match status" value="1"/>
</dbReference>
<gene>
    <name evidence="7" type="ORF">DGYR_LOCUS6951</name>
</gene>
<proteinExistence type="predicted"/>
<evidence type="ECO:0000256" key="2">
    <source>
        <dbReference type="ARBA" id="ARBA00022490"/>
    </source>
</evidence>
<organism evidence="7 8">
    <name type="scientific">Dimorphilus gyrociliatus</name>
    <dbReference type="NCBI Taxonomy" id="2664684"/>
    <lineage>
        <taxon>Eukaryota</taxon>
        <taxon>Metazoa</taxon>
        <taxon>Spiralia</taxon>
        <taxon>Lophotrochozoa</taxon>
        <taxon>Annelida</taxon>
        <taxon>Polychaeta</taxon>
        <taxon>Polychaeta incertae sedis</taxon>
        <taxon>Dinophilidae</taxon>
        <taxon>Dimorphilus</taxon>
    </lineage>
</organism>
<evidence type="ECO:0000256" key="1">
    <source>
        <dbReference type="ARBA" id="ARBA00004496"/>
    </source>
</evidence>
<dbReference type="EMBL" id="CAJFCJ010000009">
    <property type="protein sequence ID" value="CAD5118598.1"/>
    <property type="molecule type" value="Genomic_DNA"/>
</dbReference>
<evidence type="ECO:0000256" key="5">
    <source>
        <dbReference type="ARBA" id="ARBA00022840"/>
    </source>
</evidence>